<dbReference type="PhylomeDB" id="A0A0G4EIY8"/>
<dbReference type="FunCoup" id="A0A0G4EIY8">
    <property type="interactions" value="1"/>
</dbReference>
<dbReference type="InParanoid" id="A0A0G4EIY8"/>
<feature type="region of interest" description="Disordered" evidence="7">
    <location>
        <begin position="44"/>
        <end position="65"/>
    </location>
</feature>
<protein>
    <recommendedName>
        <fullName evidence="10">Dynein regulatory complex protein 9</fullName>
    </recommendedName>
</protein>
<dbReference type="PANTHER" id="PTHR14871:SF1">
    <property type="entry name" value="DYNEIN REGULATORY COMPLEX PROTEIN 9"/>
    <property type="match status" value="1"/>
</dbReference>
<feature type="compositionally biased region" description="Low complexity" evidence="7">
    <location>
        <begin position="47"/>
        <end position="57"/>
    </location>
</feature>
<dbReference type="PANTHER" id="PTHR14871">
    <property type="entry name" value="DYNEIN REGULATORY COMPLEX PROTEIN 9"/>
    <property type="match status" value="1"/>
</dbReference>
<dbReference type="GO" id="GO:0005856">
    <property type="term" value="C:cytoskeleton"/>
    <property type="evidence" value="ECO:0007669"/>
    <property type="project" value="UniProtKB-SubCell"/>
</dbReference>
<dbReference type="OMA" id="KVEEWYA"/>
<evidence type="ECO:0000256" key="1">
    <source>
        <dbReference type="ARBA" id="ARBA00004245"/>
    </source>
</evidence>
<evidence type="ECO:0000256" key="6">
    <source>
        <dbReference type="SAM" id="Coils"/>
    </source>
</evidence>
<sequence length="414" mass="46563">MATGAAPAGASPSLAGRLTPIESLRAQILIEEALSKLQLMSELQMSPTGTGPPANGTAGAGGASVRRDELSQFMGDEISRILTEQKALEKQYEELIVTRSQFARGLTTKDLFNKTQAQIQSVSQQLRESNKALCRSLKENPTAAGNVAKLLSERHRVVEWLEETKRDIMEECSFTSLVHKVETERKQQEMLNEVRKREREAAHAVAALEEELKKEQTEYEKETNAGTIEMNTLKEELNKVKTQSAIVLSFEEKQLDAQEQAALRMWNQTIKGLQETLERTKVAQARESASHNTAIAYLDFKSQTLQEDRHHWQEVFAKDIKEQEDLIARVQEDKEATAEALADLLERMKVEEAERKAKEDQAALEAFVAEEKTKQEDRELAAITTIQSAGRQFLKRLAEDIAFGGKKKAKKKKK</sequence>
<evidence type="ECO:0000313" key="9">
    <source>
        <dbReference type="Proteomes" id="UP000041254"/>
    </source>
</evidence>
<evidence type="ECO:0000256" key="4">
    <source>
        <dbReference type="ARBA" id="ARBA00023212"/>
    </source>
</evidence>
<dbReference type="VEuPathDB" id="CryptoDB:Vbra_7482"/>
<evidence type="ECO:0000256" key="5">
    <source>
        <dbReference type="ARBA" id="ARBA00023273"/>
    </source>
</evidence>
<gene>
    <name evidence="8" type="ORF">Vbra_7482</name>
</gene>
<keyword evidence="5" id="KW-0966">Cell projection</keyword>
<name>A0A0G4EIY8_VITBC</name>
<proteinExistence type="predicted"/>
<dbReference type="InterPro" id="IPR042618">
    <property type="entry name" value="IQCG"/>
</dbReference>
<accession>A0A0G4EIY8</accession>
<feature type="coiled-coil region" evidence="6">
    <location>
        <begin position="320"/>
        <end position="370"/>
    </location>
</feature>
<dbReference type="Proteomes" id="UP000041254">
    <property type="component" value="Unassembled WGS sequence"/>
</dbReference>
<organism evidence="8 9">
    <name type="scientific">Vitrella brassicaformis (strain CCMP3155)</name>
    <dbReference type="NCBI Taxonomy" id="1169540"/>
    <lineage>
        <taxon>Eukaryota</taxon>
        <taxon>Sar</taxon>
        <taxon>Alveolata</taxon>
        <taxon>Colpodellida</taxon>
        <taxon>Vitrellaceae</taxon>
        <taxon>Vitrella</taxon>
    </lineage>
</organism>
<keyword evidence="3" id="KW-0963">Cytoplasm</keyword>
<keyword evidence="9" id="KW-1185">Reference proteome</keyword>
<comment type="subcellular location">
    <subcellularLocation>
        <location evidence="2">Cell projection</location>
    </subcellularLocation>
    <subcellularLocation>
        <location evidence="1">Cytoplasm</location>
        <location evidence="1">Cytoskeleton</location>
    </subcellularLocation>
</comment>
<evidence type="ECO:0000313" key="8">
    <source>
        <dbReference type="EMBL" id="CEL95986.1"/>
    </source>
</evidence>
<dbReference type="AlphaFoldDB" id="A0A0G4EIY8"/>
<reference evidence="8 9" key="1">
    <citation type="submission" date="2014-11" db="EMBL/GenBank/DDBJ databases">
        <authorList>
            <person name="Zhu J."/>
            <person name="Qi W."/>
            <person name="Song R."/>
        </authorList>
    </citation>
    <scope>NUCLEOTIDE SEQUENCE [LARGE SCALE GENOMIC DNA]</scope>
</reference>
<keyword evidence="6" id="KW-0175">Coiled coil</keyword>
<evidence type="ECO:0000256" key="3">
    <source>
        <dbReference type="ARBA" id="ARBA00022490"/>
    </source>
</evidence>
<evidence type="ECO:0000256" key="2">
    <source>
        <dbReference type="ARBA" id="ARBA00004316"/>
    </source>
</evidence>
<dbReference type="OrthoDB" id="10254713at2759"/>
<evidence type="ECO:0008006" key="10">
    <source>
        <dbReference type="Google" id="ProtNLM"/>
    </source>
</evidence>
<evidence type="ECO:0000256" key="7">
    <source>
        <dbReference type="SAM" id="MobiDB-lite"/>
    </source>
</evidence>
<dbReference type="GO" id="GO:0005737">
    <property type="term" value="C:cytoplasm"/>
    <property type="evidence" value="ECO:0007669"/>
    <property type="project" value="TreeGrafter"/>
</dbReference>
<keyword evidence="4" id="KW-0206">Cytoskeleton</keyword>
<dbReference type="EMBL" id="CDMY01000242">
    <property type="protein sequence ID" value="CEL95986.1"/>
    <property type="molecule type" value="Genomic_DNA"/>
</dbReference>
<dbReference type="GO" id="GO:0031514">
    <property type="term" value="C:motile cilium"/>
    <property type="evidence" value="ECO:0007669"/>
    <property type="project" value="TreeGrafter"/>
</dbReference>
<feature type="coiled-coil region" evidence="6">
    <location>
        <begin position="180"/>
        <end position="225"/>
    </location>
</feature>
<dbReference type="GO" id="GO:0044782">
    <property type="term" value="P:cilium organization"/>
    <property type="evidence" value="ECO:0007669"/>
    <property type="project" value="TreeGrafter"/>
</dbReference>